<feature type="domain" description="C2H2-type" evidence="6">
    <location>
        <begin position="24"/>
        <end position="51"/>
    </location>
</feature>
<evidence type="ECO:0000256" key="2">
    <source>
        <dbReference type="ARBA" id="ARBA00022737"/>
    </source>
</evidence>
<evidence type="ECO:0000259" key="6">
    <source>
        <dbReference type="PROSITE" id="PS50157"/>
    </source>
</evidence>
<keyword evidence="1" id="KW-0479">Metal-binding</keyword>
<dbReference type="SUPFAM" id="SSF57667">
    <property type="entry name" value="beta-beta-alpha zinc fingers"/>
    <property type="match status" value="1"/>
</dbReference>
<keyword evidence="2" id="KW-0677">Repeat</keyword>
<evidence type="ECO:0000256" key="3">
    <source>
        <dbReference type="ARBA" id="ARBA00022771"/>
    </source>
</evidence>
<evidence type="ECO:0000256" key="4">
    <source>
        <dbReference type="ARBA" id="ARBA00022833"/>
    </source>
</evidence>
<dbReference type="GO" id="GO:0008270">
    <property type="term" value="F:zinc ion binding"/>
    <property type="evidence" value="ECO:0007669"/>
    <property type="project" value="UniProtKB-KW"/>
</dbReference>
<reference evidence="7" key="1">
    <citation type="submission" date="2023-08" db="EMBL/GenBank/DDBJ databases">
        <authorList>
            <person name="Alioto T."/>
            <person name="Alioto T."/>
            <person name="Gomez Garrido J."/>
        </authorList>
    </citation>
    <scope>NUCLEOTIDE SEQUENCE</scope>
</reference>
<keyword evidence="4" id="KW-0862">Zinc</keyword>
<dbReference type="AlphaFoldDB" id="A0AA36FLT0"/>
<name>A0AA36FLT0_OCTVU</name>
<evidence type="ECO:0000313" key="7">
    <source>
        <dbReference type="EMBL" id="CAI9738623.1"/>
    </source>
</evidence>
<dbReference type="Gene3D" id="3.30.160.60">
    <property type="entry name" value="Classic Zinc Finger"/>
    <property type="match status" value="1"/>
</dbReference>
<dbReference type="EMBL" id="OX597834">
    <property type="protein sequence ID" value="CAI9738623.1"/>
    <property type="molecule type" value="Genomic_DNA"/>
</dbReference>
<evidence type="ECO:0000313" key="8">
    <source>
        <dbReference type="Proteomes" id="UP001162480"/>
    </source>
</evidence>
<keyword evidence="3 5" id="KW-0863">Zinc-finger</keyword>
<accession>A0AA36FLT0</accession>
<dbReference type="InterPro" id="IPR013087">
    <property type="entry name" value="Znf_C2H2_type"/>
</dbReference>
<evidence type="ECO:0000256" key="5">
    <source>
        <dbReference type="PROSITE-ProRule" id="PRU00042"/>
    </source>
</evidence>
<protein>
    <submittedName>
        <fullName evidence="7">Finger 98-like</fullName>
    </submittedName>
</protein>
<evidence type="ECO:0000256" key="1">
    <source>
        <dbReference type="ARBA" id="ARBA00022723"/>
    </source>
</evidence>
<dbReference type="InterPro" id="IPR036236">
    <property type="entry name" value="Znf_C2H2_sf"/>
</dbReference>
<gene>
    <name evidence="7" type="ORF">OCTVUL_1B029257</name>
</gene>
<dbReference type="PROSITE" id="PS50157">
    <property type="entry name" value="ZINC_FINGER_C2H2_2"/>
    <property type="match status" value="1"/>
</dbReference>
<dbReference type="Proteomes" id="UP001162480">
    <property type="component" value="Chromosome 21"/>
</dbReference>
<dbReference type="FunFam" id="3.30.160.60:FF:000005">
    <property type="entry name" value="Zinc finger protein 14 homolog"/>
    <property type="match status" value="1"/>
</dbReference>
<sequence>MPQSVESRNSAVNLSSQEILITSYNYEICKKSFSQKDNLTTHKRIHTKENPYHCEMWYIILANAFRLVNVCEDKSSATVTATRYNGEYEYSDKVLFQNDHNGMKSLLAHCYIYFAV</sequence>
<organism evidence="7 8">
    <name type="scientific">Octopus vulgaris</name>
    <name type="common">Common octopus</name>
    <dbReference type="NCBI Taxonomy" id="6645"/>
    <lineage>
        <taxon>Eukaryota</taxon>
        <taxon>Metazoa</taxon>
        <taxon>Spiralia</taxon>
        <taxon>Lophotrochozoa</taxon>
        <taxon>Mollusca</taxon>
        <taxon>Cephalopoda</taxon>
        <taxon>Coleoidea</taxon>
        <taxon>Octopodiformes</taxon>
        <taxon>Octopoda</taxon>
        <taxon>Incirrata</taxon>
        <taxon>Octopodidae</taxon>
        <taxon>Octopus</taxon>
    </lineage>
</organism>
<keyword evidence="8" id="KW-1185">Reference proteome</keyword>
<proteinExistence type="predicted"/>